<feature type="compositionally biased region" description="Polar residues" evidence="2">
    <location>
        <begin position="12"/>
        <end position="21"/>
    </location>
</feature>
<keyword evidence="1" id="KW-0238">DNA-binding</keyword>
<sequence length="485" mass="54629">MADKGKQAIVHGSTSSTTQSEEYMLQRSKEKGKAPVVEPEIVNLMDLKPADLDKPIEVKVYRKWTSKNVPDPNPTGLCFILLGRDGSAIQANVQLWDMRQFDSRLQLGSCYKIEHFGYKRTENWQRTLNNPLTLLFGRYTQVVPIQDEGFPDHYFNFAAYNELGRRADTKDYTLTDYIGTIRNIGHIREFGDPTTNRILRRNVEIQNLNGNVVTFTIWNEMAADFPLHTLTQMEQPVIIAVSSCWVRRFSGGLQLSATPTTYYYLNPSVEEAGQIRQIYCFKATIADDTGSVIVTCFSPEADSLLLSTVTELLSYIPDPDPYVLPPIIRDLENTRHVFHVHVAKGSRRGFVRFILDGAEDIPLPAPPEVLPVLPEVPPHTEETESSATETPTATEIGPENLTPPPHSTEQLERERVPSEIQSTTVRRQLFEQTSTVPQPYSPEPVETETVPSEVQPAATRTELPKEASSSSPTRSVKRQKHDEHA</sequence>
<feature type="compositionally biased region" description="Low complexity" evidence="2">
    <location>
        <begin position="385"/>
        <end position="395"/>
    </location>
</feature>
<feature type="region of interest" description="Disordered" evidence="2">
    <location>
        <begin position="364"/>
        <end position="485"/>
    </location>
</feature>
<evidence type="ECO:0000313" key="4">
    <source>
        <dbReference type="EMBL" id="PWA42991.1"/>
    </source>
</evidence>
<feature type="compositionally biased region" description="Pro residues" evidence="2">
    <location>
        <begin position="364"/>
        <end position="377"/>
    </location>
</feature>
<dbReference type="Gene3D" id="2.40.50.140">
    <property type="entry name" value="Nucleic acid-binding proteins"/>
    <property type="match status" value="2"/>
</dbReference>
<accession>A0A2U1L1X3</accession>
<keyword evidence="5" id="KW-1185">Reference proteome</keyword>
<dbReference type="AlphaFoldDB" id="A0A2U1L1X3"/>
<name>A0A2U1L1X3_ARTAN</name>
<dbReference type="SUPFAM" id="SSF50249">
    <property type="entry name" value="Nucleic acid-binding proteins"/>
    <property type="match status" value="3"/>
</dbReference>
<dbReference type="InterPro" id="IPR012340">
    <property type="entry name" value="NA-bd_OB-fold"/>
</dbReference>
<feature type="region of interest" description="Disordered" evidence="2">
    <location>
        <begin position="1"/>
        <end position="31"/>
    </location>
</feature>
<dbReference type="PANTHER" id="PTHR47165">
    <property type="entry name" value="OS03G0429900 PROTEIN"/>
    <property type="match status" value="1"/>
</dbReference>
<feature type="domain" description="Replication protein A OB" evidence="3">
    <location>
        <begin position="172"/>
        <end position="261"/>
    </location>
</feature>
<evidence type="ECO:0000256" key="2">
    <source>
        <dbReference type="SAM" id="MobiDB-lite"/>
    </source>
</evidence>
<proteinExistence type="predicted"/>
<protein>
    <submittedName>
        <fullName evidence="4">Nucleic acid-binding, OB-fold protein</fullName>
    </submittedName>
</protein>
<dbReference type="OrthoDB" id="1751331at2759"/>
<evidence type="ECO:0000259" key="3">
    <source>
        <dbReference type="Pfam" id="PF16900"/>
    </source>
</evidence>
<dbReference type="CDD" id="cd04481">
    <property type="entry name" value="RPA1_DBD_B_like"/>
    <property type="match status" value="1"/>
</dbReference>
<gene>
    <name evidence="4" type="ORF">CTI12_AA538630</name>
</gene>
<evidence type="ECO:0000313" key="5">
    <source>
        <dbReference type="Proteomes" id="UP000245207"/>
    </source>
</evidence>
<dbReference type="InterPro" id="IPR031657">
    <property type="entry name" value="REPA_OB_2"/>
</dbReference>
<evidence type="ECO:0000256" key="1">
    <source>
        <dbReference type="ARBA" id="ARBA00023125"/>
    </source>
</evidence>
<feature type="compositionally biased region" description="Polar residues" evidence="2">
    <location>
        <begin position="419"/>
        <end position="438"/>
    </location>
</feature>
<feature type="compositionally biased region" description="Low complexity" evidence="2">
    <location>
        <begin position="443"/>
        <end position="454"/>
    </location>
</feature>
<dbReference type="PANTHER" id="PTHR47165:SF4">
    <property type="entry name" value="OS03G0429900 PROTEIN"/>
    <property type="match status" value="1"/>
</dbReference>
<dbReference type="STRING" id="35608.A0A2U1L1X3"/>
<dbReference type="Proteomes" id="UP000245207">
    <property type="component" value="Unassembled WGS sequence"/>
</dbReference>
<reference evidence="4 5" key="1">
    <citation type="journal article" date="2018" name="Mol. Plant">
        <title>The genome of Artemisia annua provides insight into the evolution of Asteraceae family and artemisinin biosynthesis.</title>
        <authorList>
            <person name="Shen Q."/>
            <person name="Zhang L."/>
            <person name="Liao Z."/>
            <person name="Wang S."/>
            <person name="Yan T."/>
            <person name="Shi P."/>
            <person name="Liu M."/>
            <person name="Fu X."/>
            <person name="Pan Q."/>
            <person name="Wang Y."/>
            <person name="Lv Z."/>
            <person name="Lu X."/>
            <person name="Zhang F."/>
            <person name="Jiang W."/>
            <person name="Ma Y."/>
            <person name="Chen M."/>
            <person name="Hao X."/>
            <person name="Li L."/>
            <person name="Tang Y."/>
            <person name="Lv G."/>
            <person name="Zhou Y."/>
            <person name="Sun X."/>
            <person name="Brodelius P.E."/>
            <person name="Rose J.K.C."/>
            <person name="Tang K."/>
        </authorList>
    </citation>
    <scope>NUCLEOTIDE SEQUENCE [LARGE SCALE GENOMIC DNA]</scope>
    <source>
        <strain evidence="5">cv. Huhao1</strain>
        <tissue evidence="4">Leaf</tissue>
    </source>
</reference>
<organism evidence="4 5">
    <name type="scientific">Artemisia annua</name>
    <name type="common">Sweet wormwood</name>
    <dbReference type="NCBI Taxonomy" id="35608"/>
    <lineage>
        <taxon>Eukaryota</taxon>
        <taxon>Viridiplantae</taxon>
        <taxon>Streptophyta</taxon>
        <taxon>Embryophyta</taxon>
        <taxon>Tracheophyta</taxon>
        <taxon>Spermatophyta</taxon>
        <taxon>Magnoliopsida</taxon>
        <taxon>eudicotyledons</taxon>
        <taxon>Gunneridae</taxon>
        <taxon>Pentapetalae</taxon>
        <taxon>asterids</taxon>
        <taxon>campanulids</taxon>
        <taxon>Asterales</taxon>
        <taxon>Asteraceae</taxon>
        <taxon>Asteroideae</taxon>
        <taxon>Anthemideae</taxon>
        <taxon>Artemisiinae</taxon>
        <taxon>Artemisia</taxon>
    </lineage>
</organism>
<dbReference type="EMBL" id="PKPP01012074">
    <property type="protein sequence ID" value="PWA42991.1"/>
    <property type="molecule type" value="Genomic_DNA"/>
</dbReference>
<dbReference type="GO" id="GO:0003677">
    <property type="term" value="F:DNA binding"/>
    <property type="evidence" value="ECO:0007669"/>
    <property type="project" value="UniProtKB-KW"/>
</dbReference>
<comment type="caution">
    <text evidence="4">The sequence shown here is derived from an EMBL/GenBank/DDBJ whole genome shotgun (WGS) entry which is preliminary data.</text>
</comment>
<dbReference type="Pfam" id="PF16900">
    <property type="entry name" value="REPA_OB_2"/>
    <property type="match status" value="1"/>
</dbReference>